<evidence type="ECO:0000313" key="3">
    <source>
        <dbReference type="Proteomes" id="UP000324748"/>
    </source>
</evidence>
<keyword evidence="3" id="KW-1185">Reference proteome</keyword>
<dbReference type="AlphaFoldDB" id="A0A5B0QMA2"/>
<dbReference type="Proteomes" id="UP000324748">
    <property type="component" value="Unassembled WGS sequence"/>
</dbReference>
<accession>A0A5B0QMA2</accession>
<organism evidence="2 3">
    <name type="scientific">Puccinia graminis f. sp. tritici</name>
    <dbReference type="NCBI Taxonomy" id="56615"/>
    <lineage>
        <taxon>Eukaryota</taxon>
        <taxon>Fungi</taxon>
        <taxon>Dikarya</taxon>
        <taxon>Basidiomycota</taxon>
        <taxon>Pucciniomycotina</taxon>
        <taxon>Pucciniomycetes</taxon>
        <taxon>Pucciniales</taxon>
        <taxon>Pucciniaceae</taxon>
        <taxon>Puccinia</taxon>
    </lineage>
</organism>
<dbReference type="OrthoDB" id="10298881at2759"/>
<keyword evidence="1" id="KW-0732">Signal</keyword>
<feature type="signal peptide" evidence="1">
    <location>
        <begin position="1"/>
        <end position="21"/>
    </location>
</feature>
<evidence type="ECO:0000256" key="1">
    <source>
        <dbReference type="SAM" id="SignalP"/>
    </source>
</evidence>
<feature type="chain" id="PRO_5023096756" evidence="1">
    <location>
        <begin position="22"/>
        <end position="66"/>
    </location>
</feature>
<sequence length="66" mass="6857">MKSFTLTALLCGATFASIVGAMNVIIGAKEVKPAIPGEGVAAVSTEIFECRYCAGAGCRRCRPNAY</sequence>
<reference evidence="2 3" key="1">
    <citation type="submission" date="2019-05" db="EMBL/GenBank/DDBJ databases">
        <title>Emergence of the Ug99 lineage of the wheat stem rust pathogen through somatic hybridization.</title>
        <authorList>
            <person name="Li F."/>
            <person name="Upadhyaya N.M."/>
            <person name="Sperschneider J."/>
            <person name="Matny O."/>
            <person name="Nguyen-Phuc H."/>
            <person name="Mago R."/>
            <person name="Raley C."/>
            <person name="Miller M.E."/>
            <person name="Silverstein K.A.T."/>
            <person name="Henningsen E."/>
            <person name="Hirsch C.D."/>
            <person name="Visser B."/>
            <person name="Pretorius Z.A."/>
            <person name="Steffenson B.J."/>
            <person name="Schwessinger B."/>
            <person name="Dodds P.N."/>
            <person name="Figueroa M."/>
        </authorList>
    </citation>
    <scope>NUCLEOTIDE SEQUENCE [LARGE SCALE GENOMIC DNA]</scope>
    <source>
        <strain evidence="2">21-0</strain>
    </source>
</reference>
<name>A0A5B0QMA2_PUCGR</name>
<gene>
    <name evidence="2" type="ORF">PGT21_005943</name>
</gene>
<evidence type="ECO:0000313" key="2">
    <source>
        <dbReference type="EMBL" id="KAA1114358.1"/>
    </source>
</evidence>
<dbReference type="EMBL" id="VSWC01000014">
    <property type="protein sequence ID" value="KAA1114358.1"/>
    <property type="molecule type" value="Genomic_DNA"/>
</dbReference>
<proteinExistence type="predicted"/>
<protein>
    <submittedName>
        <fullName evidence="2">Uncharacterized protein</fullName>
    </submittedName>
</protein>
<comment type="caution">
    <text evidence="2">The sequence shown here is derived from an EMBL/GenBank/DDBJ whole genome shotgun (WGS) entry which is preliminary data.</text>
</comment>